<dbReference type="SMART" id="SM00389">
    <property type="entry name" value="HOX"/>
    <property type="match status" value="1"/>
</dbReference>
<dbReference type="Pfam" id="PF00046">
    <property type="entry name" value="Homeodomain"/>
    <property type="match status" value="1"/>
</dbReference>
<sequence>MSTRDDRYYNTHRARTPAADQSGGFFQTGQGGRTLLPPISSGFPISHFPVPPHSSQYSQPRSSPGRYDFNQSYNNQWQQPNNAPMTAPQFYYDDARYSAQPGYATAYNQRPATAAPGHQSGERKLPPLSTTPGPGRDERWASYPTPAFNGAHTSNSHIRSPTASYPASYTTAYPATNAYGYTNDPRSVMALNPHMMVNDPRPVSPYGRNSAHAHVSPPTPPPVSPISSDEPTVKKKRKRADAAQLRVLNETYARTAFPSTEERLALAKALDMSPRSVQIWFQNKRQSMRQTNRQSVSNHQSFSLSPDDNILDEMDYEAPVAGTSRSPPSQMPSSSHRRGRSQEENVIDPRKWPRGY</sequence>
<dbReference type="Proteomes" id="UP000623467">
    <property type="component" value="Unassembled WGS sequence"/>
</dbReference>
<comment type="caution">
    <text evidence="8">The sequence shown here is derived from an EMBL/GenBank/DDBJ whole genome shotgun (WGS) entry which is preliminary data.</text>
</comment>
<feature type="region of interest" description="Disordered" evidence="6">
    <location>
        <begin position="1"/>
        <end position="68"/>
    </location>
</feature>
<feature type="compositionally biased region" description="Polar residues" evidence="6">
    <location>
        <begin position="53"/>
        <end position="62"/>
    </location>
</feature>
<feature type="compositionally biased region" description="Polar residues" evidence="6">
    <location>
        <begin position="290"/>
        <end position="306"/>
    </location>
</feature>
<evidence type="ECO:0000313" key="9">
    <source>
        <dbReference type="Proteomes" id="UP000623467"/>
    </source>
</evidence>
<dbReference type="GO" id="GO:0030154">
    <property type="term" value="P:cell differentiation"/>
    <property type="evidence" value="ECO:0007669"/>
    <property type="project" value="TreeGrafter"/>
</dbReference>
<proteinExistence type="predicted"/>
<evidence type="ECO:0000256" key="1">
    <source>
        <dbReference type="ARBA" id="ARBA00023125"/>
    </source>
</evidence>
<keyword evidence="2 4" id="KW-0371">Homeobox</keyword>
<keyword evidence="9" id="KW-1185">Reference proteome</keyword>
<dbReference type="GO" id="GO:0000978">
    <property type="term" value="F:RNA polymerase II cis-regulatory region sequence-specific DNA binding"/>
    <property type="evidence" value="ECO:0007669"/>
    <property type="project" value="TreeGrafter"/>
</dbReference>
<evidence type="ECO:0000256" key="4">
    <source>
        <dbReference type="PROSITE-ProRule" id="PRU00108"/>
    </source>
</evidence>
<dbReference type="Gene3D" id="1.10.10.60">
    <property type="entry name" value="Homeodomain-like"/>
    <property type="match status" value="1"/>
</dbReference>
<dbReference type="SUPFAM" id="SSF46689">
    <property type="entry name" value="Homeodomain-like"/>
    <property type="match status" value="1"/>
</dbReference>
<feature type="DNA-binding region" description="Homeobox" evidence="4">
    <location>
        <begin position="233"/>
        <end position="292"/>
    </location>
</feature>
<dbReference type="InterPro" id="IPR001356">
    <property type="entry name" value="HD"/>
</dbReference>
<dbReference type="PANTHER" id="PTHR24324:SF9">
    <property type="entry name" value="HOMEOBOX DOMAIN-CONTAINING PROTEIN"/>
    <property type="match status" value="1"/>
</dbReference>
<protein>
    <submittedName>
        <fullName evidence="8">Homeobox domain-containing protein</fullName>
    </submittedName>
</protein>
<evidence type="ECO:0000256" key="6">
    <source>
        <dbReference type="SAM" id="MobiDB-lite"/>
    </source>
</evidence>
<name>A0A8H6ZC94_9AGAR</name>
<dbReference type="AlphaFoldDB" id="A0A8H6ZC94"/>
<keyword evidence="3 4" id="KW-0539">Nucleus</keyword>
<reference evidence="8" key="1">
    <citation type="submission" date="2020-05" db="EMBL/GenBank/DDBJ databases">
        <title>Mycena genomes resolve the evolution of fungal bioluminescence.</title>
        <authorList>
            <person name="Tsai I.J."/>
        </authorList>
    </citation>
    <scope>NUCLEOTIDE SEQUENCE</scope>
    <source>
        <strain evidence="8">160909Yilan</strain>
    </source>
</reference>
<feature type="compositionally biased region" description="Polar residues" evidence="6">
    <location>
        <begin position="151"/>
        <end position="164"/>
    </location>
</feature>
<gene>
    <name evidence="8" type="ORF">MSAN_00045200</name>
</gene>
<accession>A0A8H6ZC94</accession>
<evidence type="ECO:0000313" key="8">
    <source>
        <dbReference type="EMBL" id="KAF7376298.1"/>
    </source>
</evidence>
<evidence type="ECO:0000259" key="7">
    <source>
        <dbReference type="PROSITE" id="PS50071"/>
    </source>
</evidence>
<dbReference type="InterPro" id="IPR017970">
    <property type="entry name" value="Homeobox_CS"/>
</dbReference>
<feature type="compositionally biased region" description="Low complexity" evidence="6">
    <location>
        <begin position="324"/>
        <end position="334"/>
    </location>
</feature>
<dbReference type="PROSITE" id="PS00027">
    <property type="entry name" value="HOMEOBOX_1"/>
    <property type="match status" value="1"/>
</dbReference>
<keyword evidence="1 4" id="KW-0238">DNA-binding</keyword>
<feature type="region of interest" description="Disordered" evidence="6">
    <location>
        <begin position="111"/>
        <end position="164"/>
    </location>
</feature>
<evidence type="ECO:0000256" key="5">
    <source>
        <dbReference type="RuleBase" id="RU000682"/>
    </source>
</evidence>
<evidence type="ECO:0000256" key="3">
    <source>
        <dbReference type="ARBA" id="ARBA00023242"/>
    </source>
</evidence>
<dbReference type="CDD" id="cd00086">
    <property type="entry name" value="homeodomain"/>
    <property type="match status" value="1"/>
</dbReference>
<dbReference type="GO" id="GO:0000981">
    <property type="term" value="F:DNA-binding transcription factor activity, RNA polymerase II-specific"/>
    <property type="evidence" value="ECO:0007669"/>
    <property type="project" value="InterPro"/>
</dbReference>
<dbReference type="PROSITE" id="PS50071">
    <property type="entry name" value="HOMEOBOX_2"/>
    <property type="match status" value="1"/>
</dbReference>
<dbReference type="PANTHER" id="PTHR24324">
    <property type="entry name" value="HOMEOBOX PROTEIN HHEX"/>
    <property type="match status" value="1"/>
</dbReference>
<feature type="region of interest" description="Disordered" evidence="6">
    <location>
        <begin position="205"/>
        <end position="241"/>
    </location>
</feature>
<feature type="region of interest" description="Disordered" evidence="6">
    <location>
        <begin position="290"/>
        <end position="356"/>
    </location>
</feature>
<evidence type="ECO:0000256" key="2">
    <source>
        <dbReference type="ARBA" id="ARBA00023155"/>
    </source>
</evidence>
<dbReference type="InterPro" id="IPR009057">
    <property type="entry name" value="Homeodomain-like_sf"/>
</dbReference>
<organism evidence="8 9">
    <name type="scientific">Mycena sanguinolenta</name>
    <dbReference type="NCBI Taxonomy" id="230812"/>
    <lineage>
        <taxon>Eukaryota</taxon>
        <taxon>Fungi</taxon>
        <taxon>Dikarya</taxon>
        <taxon>Basidiomycota</taxon>
        <taxon>Agaricomycotina</taxon>
        <taxon>Agaricomycetes</taxon>
        <taxon>Agaricomycetidae</taxon>
        <taxon>Agaricales</taxon>
        <taxon>Marasmiineae</taxon>
        <taxon>Mycenaceae</taxon>
        <taxon>Mycena</taxon>
    </lineage>
</organism>
<dbReference type="EMBL" id="JACAZH010000001">
    <property type="protein sequence ID" value="KAF7376298.1"/>
    <property type="molecule type" value="Genomic_DNA"/>
</dbReference>
<dbReference type="InterPro" id="IPR051000">
    <property type="entry name" value="Homeobox_DNA-bind_prot"/>
</dbReference>
<feature type="domain" description="Homeobox" evidence="7">
    <location>
        <begin position="231"/>
        <end position="291"/>
    </location>
</feature>
<comment type="subcellular location">
    <subcellularLocation>
        <location evidence="4 5">Nucleus</location>
    </subcellularLocation>
</comment>
<dbReference type="OrthoDB" id="6159439at2759"/>
<feature type="compositionally biased region" description="Basic and acidic residues" evidence="6">
    <location>
        <begin position="340"/>
        <end position="356"/>
    </location>
</feature>
<dbReference type="GO" id="GO:0005634">
    <property type="term" value="C:nucleus"/>
    <property type="evidence" value="ECO:0007669"/>
    <property type="project" value="UniProtKB-SubCell"/>
</dbReference>